<dbReference type="InterPro" id="IPR036396">
    <property type="entry name" value="Cyt_P450_sf"/>
</dbReference>
<dbReference type="CDD" id="cd11069">
    <property type="entry name" value="CYP_FUM15-like"/>
    <property type="match status" value="1"/>
</dbReference>
<dbReference type="PRINTS" id="PR00385">
    <property type="entry name" value="P450"/>
</dbReference>
<dbReference type="PANTHER" id="PTHR24305:SF227">
    <property type="entry name" value="P450, PUTATIVE (EUROFUNG)-RELATED"/>
    <property type="match status" value="1"/>
</dbReference>
<dbReference type="PANTHER" id="PTHR24305">
    <property type="entry name" value="CYTOCHROME P450"/>
    <property type="match status" value="1"/>
</dbReference>
<reference evidence="6 7" key="1">
    <citation type="submission" date="2024-06" db="EMBL/GenBank/DDBJ databases">
        <title>Complete genome of Phlyctema vagabunda strain 19-DSS-EL-015.</title>
        <authorList>
            <person name="Fiorenzani C."/>
        </authorList>
    </citation>
    <scope>NUCLEOTIDE SEQUENCE [LARGE SCALE GENOMIC DNA]</scope>
    <source>
        <strain evidence="6 7">19-DSS-EL-015</strain>
    </source>
</reference>
<dbReference type="Gene3D" id="1.10.630.10">
    <property type="entry name" value="Cytochrome P450"/>
    <property type="match status" value="1"/>
</dbReference>
<keyword evidence="5" id="KW-0472">Membrane</keyword>
<evidence type="ECO:0000256" key="2">
    <source>
        <dbReference type="ARBA" id="ARBA00010617"/>
    </source>
</evidence>
<sequence>MAGISFMQVAILLACLAYILVHRRPDLLFFSNPTYIGTLFQLYVAQFLLWAVWRVFLWPNFFSPLRKLPSPSGGSRWNGQFARISSEATGQPHCDWVNTVPHDGLIRYLGLLNAERLLVASPKALAEVLTTKSYDFVKPSHVTNGLGKLLGIGVLLAEGEEHKIQRKNLMPAFAFRHVKDLYPVFWRISKDAVFAMTDHITTGAAGDSSTDDAGKASLSKDAVVIESGEWASRATLDIIGIAGMGKDFGAIRDPDTLLNRTYRTVFKPSKQAQLLGLLGMFLPGWLVSRLPVKRNGDIEKAVEIIRTTCRQLIRGKKDRLEKNELTDVDILSVALESGGFSEENLVNQLMTFLAAGHETTATAMTWAIYLICVHPEVQKRLRQEIRDKLPSINEDVDITSQDIDRMPYLNAVCNEVLRYFSPVPLTIREAAVDTRILNQPVPKGTKIMLVPWATNKDETLWGPDARRFNPDRWLPREGQTAALSASGGATSNYAMLTFLHGPRSCIGQAFAKAEFAILLAAWVGRLSFELDNEKELDEKNVVIKGGVTARPANGMFVKTRVVEGW</sequence>
<organism evidence="6 7">
    <name type="scientific">Phlyctema vagabunda</name>
    <dbReference type="NCBI Taxonomy" id="108571"/>
    <lineage>
        <taxon>Eukaryota</taxon>
        <taxon>Fungi</taxon>
        <taxon>Dikarya</taxon>
        <taxon>Ascomycota</taxon>
        <taxon>Pezizomycotina</taxon>
        <taxon>Leotiomycetes</taxon>
        <taxon>Helotiales</taxon>
        <taxon>Dermateaceae</taxon>
        <taxon>Phlyctema</taxon>
    </lineage>
</organism>
<name>A0ABR4P264_9HELO</name>
<gene>
    <name evidence="6" type="ORF">PVAG01_11262</name>
</gene>
<comment type="similarity">
    <text evidence="2">Belongs to the cytochrome P450 family.</text>
</comment>
<dbReference type="EMBL" id="JBFCZG010000011">
    <property type="protein sequence ID" value="KAL3417262.1"/>
    <property type="molecule type" value="Genomic_DNA"/>
</dbReference>
<proteinExistence type="inferred from homology"/>
<comment type="caution">
    <text evidence="6">The sequence shown here is derived from an EMBL/GenBank/DDBJ whole genome shotgun (WGS) entry which is preliminary data.</text>
</comment>
<dbReference type="InterPro" id="IPR001128">
    <property type="entry name" value="Cyt_P450"/>
</dbReference>
<protein>
    <submittedName>
        <fullName evidence="6">Cytochrome P450</fullName>
    </submittedName>
</protein>
<keyword evidence="5" id="KW-1133">Transmembrane helix</keyword>
<dbReference type="SUPFAM" id="SSF48264">
    <property type="entry name" value="Cytochrome P450"/>
    <property type="match status" value="1"/>
</dbReference>
<evidence type="ECO:0000256" key="1">
    <source>
        <dbReference type="ARBA" id="ARBA00001971"/>
    </source>
</evidence>
<comment type="cofactor">
    <cofactor evidence="1">
        <name>heme</name>
        <dbReference type="ChEBI" id="CHEBI:30413"/>
    </cofactor>
</comment>
<keyword evidence="4" id="KW-0408">Iron</keyword>
<dbReference type="PRINTS" id="PR00465">
    <property type="entry name" value="EP450IV"/>
</dbReference>
<evidence type="ECO:0000256" key="5">
    <source>
        <dbReference type="SAM" id="Phobius"/>
    </source>
</evidence>
<keyword evidence="7" id="KW-1185">Reference proteome</keyword>
<dbReference type="Pfam" id="PF00067">
    <property type="entry name" value="p450"/>
    <property type="match status" value="1"/>
</dbReference>
<evidence type="ECO:0000313" key="7">
    <source>
        <dbReference type="Proteomes" id="UP001629113"/>
    </source>
</evidence>
<evidence type="ECO:0000256" key="4">
    <source>
        <dbReference type="ARBA" id="ARBA00023004"/>
    </source>
</evidence>
<evidence type="ECO:0000313" key="6">
    <source>
        <dbReference type="EMBL" id="KAL3417262.1"/>
    </source>
</evidence>
<dbReference type="Proteomes" id="UP001629113">
    <property type="component" value="Unassembled WGS sequence"/>
</dbReference>
<feature type="transmembrane region" description="Helical" evidence="5">
    <location>
        <begin position="39"/>
        <end position="57"/>
    </location>
</feature>
<dbReference type="InterPro" id="IPR050121">
    <property type="entry name" value="Cytochrome_P450_monoxygenase"/>
</dbReference>
<accession>A0ABR4P264</accession>
<dbReference type="InterPro" id="IPR002403">
    <property type="entry name" value="Cyt_P450_E_grp-IV"/>
</dbReference>
<evidence type="ECO:0000256" key="3">
    <source>
        <dbReference type="ARBA" id="ARBA00022723"/>
    </source>
</evidence>
<keyword evidence="3" id="KW-0479">Metal-binding</keyword>
<keyword evidence="5" id="KW-0812">Transmembrane</keyword>